<sequence length="185" mass="18392">MCEVAAVTGQVPYLSVPETRRSEEADVADRGGTEAADSGVPVPSSGTGGRLWPAVAAVAAGGMLGALARHAVLVALPQAPATVDWATFLVNVTGCALIGVLMEVITRRPGTHPLLRPFLGVGVLGGYTTFSASVTDATAALTAGHPRVALLSLAANLAGALVAVWAASTATAALLDRVAARGGTS</sequence>
<gene>
    <name evidence="10" type="primary">fluC</name>
    <name evidence="10" type="synonym">crcB</name>
    <name evidence="12" type="ORF">NI17_019300</name>
</gene>
<dbReference type="GO" id="GO:0140114">
    <property type="term" value="P:cellular detoxification of fluoride"/>
    <property type="evidence" value="ECO:0007669"/>
    <property type="project" value="UniProtKB-UniRule"/>
</dbReference>
<keyword evidence="10" id="KW-0479">Metal-binding</keyword>
<feature type="transmembrane region" description="Helical" evidence="10">
    <location>
        <begin position="85"/>
        <end position="106"/>
    </location>
</feature>
<keyword evidence="10" id="KW-0406">Ion transport</keyword>
<dbReference type="InterPro" id="IPR003691">
    <property type="entry name" value="FluC"/>
</dbReference>
<dbReference type="HAMAP" id="MF_00454">
    <property type="entry name" value="FluC"/>
    <property type="match status" value="1"/>
</dbReference>
<keyword evidence="5 10" id="KW-0472">Membrane</keyword>
<evidence type="ECO:0000256" key="11">
    <source>
        <dbReference type="SAM" id="MobiDB-lite"/>
    </source>
</evidence>
<comment type="function">
    <text evidence="9 10">Fluoride-specific ion channel. Important for reducing fluoride concentration in the cell, thus reducing its toxicity.</text>
</comment>
<accession>A0AA97LVL5</accession>
<dbReference type="Pfam" id="PF02537">
    <property type="entry name" value="CRCB"/>
    <property type="match status" value="1"/>
</dbReference>
<evidence type="ECO:0000313" key="13">
    <source>
        <dbReference type="Proteomes" id="UP000265719"/>
    </source>
</evidence>
<evidence type="ECO:0000256" key="9">
    <source>
        <dbReference type="ARBA" id="ARBA00049940"/>
    </source>
</evidence>
<dbReference type="GO" id="GO:0062054">
    <property type="term" value="F:fluoride channel activity"/>
    <property type="evidence" value="ECO:0007669"/>
    <property type="project" value="UniProtKB-UniRule"/>
</dbReference>
<feature type="transmembrane region" description="Helical" evidence="10">
    <location>
        <begin position="118"/>
        <end position="141"/>
    </location>
</feature>
<comment type="activity regulation">
    <text evidence="10">Na(+) is not transported, but it plays an essential structural role and its presence is essential for fluoride channel function.</text>
</comment>
<feature type="binding site" evidence="10">
    <location>
        <position position="128"/>
    </location>
    <ligand>
        <name>Na(+)</name>
        <dbReference type="ChEBI" id="CHEBI:29101"/>
        <note>structural</note>
    </ligand>
</feature>
<comment type="subcellular location">
    <subcellularLocation>
        <location evidence="1 10">Cell membrane</location>
        <topology evidence="1 10">Multi-pass membrane protein</topology>
    </subcellularLocation>
</comment>
<evidence type="ECO:0000256" key="1">
    <source>
        <dbReference type="ARBA" id="ARBA00004651"/>
    </source>
</evidence>
<feature type="binding site" evidence="10">
    <location>
        <position position="125"/>
    </location>
    <ligand>
        <name>Na(+)</name>
        <dbReference type="ChEBI" id="CHEBI:29101"/>
        <note>structural</note>
    </ligand>
</feature>
<evidence type="ECO:0000256" key="5">
    <source>
        <dbReference type="ARBA" id="ARBA00023136"/>
    </source>
</evidence>
<evidence type="ECO:0000256" key="7">
    <source>
        <dbReference type="ARBA" id="ARBA00035120"/>
    </source>
</evidence>
<keyword evidence="4 10" id="KW-1133">Transmembrane helix</keyword>
<protein>
    <recommendedName>
        <fullName evidence="10">Fluoride-specific ion channel FluC</fullName>
    </recommendedName>
</protein>
<dbReference type="AlphaFoldDB" id="A0AA97LVL5"/>
<evidence type="ECO:0000256" key="8">
    <source>
        <dbReference type="ARBA" id="ARBA00035585"/>
    </source>
</evidence>
<reference evidence="12" key="1">
    <citation type="submission" date="2020-10" db="EMBL/GenBank/DDBJ databases">
        <title>De novo genome project of the cellulose decomposer Thermobifida halotolerans type strain.</title>
        <authorList>
            <person name="Nagy I."/>
            <person name="Horvath B."/>
            <person name="Kukolya J."/>
            <person name="Nagy I."/>
            <person name="Orsini M."/>
        </authorList>
    </citation>
    <scope>NUCLEOTIDE SEQUENCE</scope>
    <source>
        <strain evidence="12">DSM 44931</strain>
    </source>
</reference>
<feature type="transmembrane region" description="Helical" evidence="10">
    <location>
        <begin position="153"/>
        <end position="175"/>
    </location>
</feature>
<keyword evidence="10" id="KW-0915">Sodium</keyword>
<evidence type="ECO:0000256" key="2">
    <source>
        <dbReference type="ARBA" id="ARBA00022475"/>
    </source>
</evidence>
<keyword evidence="10" id="KW-0813">Transport</keyword>
<feature type="transmembrane region" description="Helical" evidence="10">
    <location>
        <begin position="51"/>
        <end position="73"/>
    </location>
</feature>
<comment type="similarity">
    <text evidence="7 10">Belongs to the fluoride channel Fluc/FEX (TC 1.A.43) family.</text>
</comment>
<keyword evidence="13" id="KW-1185">Reference proteome</keyword>
<evidence type="ECO:0000313" key="12">
    <source>
        <dbReference type="EMBL" id="UOE18894.1"/>
    </source>
</evidence>
<evidence type="ECO:0000256" key="4">
    <source>
        <dbReference type="ARBA" id="ARBA00022989"/>
    </source>
</evidence>
<evidence type="ECO:0000256" key="10">
    <source>
        <dbReference type="HAMAP-Rule" id="MF_00454"/>
    </source>
</evidence>
<feature type="region of interest" description="Disordered" evidence="11">
    <location>
        <begin position="18"/>
        <end position="46"/>
    </location>
</feature>
<keyword evidence="2 10" id="KW-1003">Cell membrane</keyword>
<dbReference type="KEGG" id="thao:NI17_019300"/>
<dbReference type="GO" id="GO:0005886">
    <property type="term" value="C:plasma membrane"/>
    <property type="evidence" value="ECO:0007669"/>
    <property type="project" value="UniProtKB-SubCell"/>
</dbReference>
<proteinExistence type="inferred from homology"/>
<organism evidence="12 13">
    <name type="scientific">Thermobifida halotolerans</name>
    <dbReference type="NCBI Taxonomy" id="483545"/>
    <lineage>
        <taxon>Bacteria</taxon>
        <taxon>Bacillati</taxon>
        <taxon>Actinomycetota</taxon>
        <taxon>Actinomycetes</taxon>
        <taxon>Streptosporangiales</taxon>
        <taxon>Nocardiopsidaceae</taxon>
        <taxon>Thermobifida</taxon>
    </lineage>
</organism>
<evidence type="ECO:0000256" key="3">
    <source>
        <dbReference type="ARBA" id="ARBA00022692"/>
    </source>
</evidence>
<keyword evidence="3 10" id="KW-0812">Transmembrane</keyword>
<dbReference type="Proteomes" id="UP000265719">
    <property type="component" value="Chromosome"/>
</dbReference>
<name>A0AA97LVL5_9ACTN</name>
<dbReference type="GO" id="GO:0046872">
    <property type="term" value="F:metal ion binding"/>
    <property type="evidence" value="ECO:0007669"/>
    <property type="project" value="UniProtKB-KW"/>
</dbReference>
<keyword evidence="6 10" id="KW-0407">Ion channel</keyword>
<comment type="catalytic activity">
    <reaction evidence="8">
        <text>fluoride(in) = fluoride(out)</text>
        <dbReference type="Rhea" id="RHEA:76159"/>
        <dbReference type="ChEBI" id="CHEBI:17051"/>
    </reaction>
    <physiologicalReaction direction="left-to-right" evidence="8">
        <dbReference type="Rhea" id="RHEA:76160"/>
    </physiologicalReaction>
</comment>
<dbReference type="EMBL" id="CP063196">
    <property type="protein sequence ID" value="UOE18894.1"/>
    <property type="molecule type" value="Genomic_DNA"/>
</dbReference>
<feature type="compositionally biased region" description="Basic and acidic residues" evidence="11">
    <location>
        <begin position="18"/>
        <end position="32"/>
    </location>
</feature>
<evidence type="ECO:0000256" key="6">
    <source>
        <dbReference type="ARBA" id="ARBA00023303"/>
    </source>
</evidence>